<organism evidence="2 3">
    <name type="scientific">Symbiodinium microadriaticum</name>
    <name type="common">Dinoflagellate</name>
    <name type="synonym">Zooxanthella microadriatica</name>
    <dbReference type="NCBI Taxonomy" id="2951"/>
    <lineage>
        <taxon>Eukaryota</taxon>
        <taxon>Sar</taxon>
        <taxon>Alveolata</taxon>
        <taxon>Dinophyceae</taxon>
        <taxon>Suessiales</taxon>
        <taxon>Symbiodiniaceae</taxon>
        <taxon>Symbiodinium</taxon>
    </lineage>
</organism>
<dbReference type="Proteomes" id="UP000186817">
    <property type="component" value="Unassembled WGS sequence"/>
</dbReference>
<dbReference type="OrthoDB" id="429885at2759"/>
<dbReference type="EMBL" id="LSRX01000088">
    <property type="protein sequence ID" value="OLQ09896.1"/>
    <property type="molecule type" value="Genomic_DNA"/>
</dbReference>
<dbReference type="InterPro" id="IPR036525">
    <property type="entry name" value="Tubulin/FtsZ_GTPase_sf"/>
</dbReference>
<reference evidence="2 3" key="1">
    <citation type="submission" date="2016-02" db="EMBL/GenBank/DDBJ databases">
        <title>Genome analysis of coral dinoflagellate symbionts highlights evolutionary adaptations to a symbiotic lifestyle.</title>
        <authorList>
            <person name="Aranda M."/>
            <person name="Li Y."/>
            <person name="Liew Y.J."/>
            <person name="Baumgarten S."/>
            <person name="Simakov O."/>
            <person name="Wilson M."/>
            <person name="Piel J."/>
            <person name="Ashoor H."/>
            <person name="Bougouffa S."/>
            <person name="Bajic V.B."/>
            <person name="Ryu T."/>
            <person name="Ravasi T."/>
            <person name="Bayer T."/>
            <person name="Micklem G."/>
            <person name="Kim H."/>
            <person name="Bhak J."/>
            <person name="Lajeunesse T.C."/>
            <person name="Voolstra C.R."/>
        </authorList>
    </citation>
    <scope>NUCLEOTIDE SEQUENCE [LARGE SCALE GENOMIC DNA]</scope>
    <source>
        <strain evidence="2 3">CCMP2467</strain>
    </source>
</reference>
<comment type="caution">
    <text evidence="2">The sequence shown here is derived from an EMBL/GenBank/DDBJ whole genome shotgun (WGS) entry which is preliminary data.</text>
</comment>
<dbReference type="AlphaFoldDB" id="A0A1Q9ER30"/>
<name>A0A1Q9ER30_SYMMI</name>
<dbReference type="Gene3D" id="3.40.50.1440">
    <property type="entry name" value="Tubulin/FtsZ, GTPase domain"/>
    <property type="match status" value="1"/>
</dbReference>
<evidence type="ECO:0000256" key="1">
    <source>
        <dbReference type="SAM" id="MobiDB-lite"/>
    </source>
</evidence>
<feature type="region of interest" description="Disordered" evidence="1">
    <location>
        <begin position="336"/>
        <end position="361"/>
    </location>
</feature>
<protein>
    <submittedName>
        <fullName evidence="2">Tubulin alpha chain</fullName>
    </submittedName>
</protein>
<evidence type="ECO:0000313" key="2">
    <source>
        <dbReference type="EMBL" id="OLQ09896.1"/>
    </source>
</evidence>
<sequence length="361" mass="39056">MGKGTPEPTDGQVVMQATLRGHISFALSVLLPFGGVSLKALRLHLEWKLGSGLKDRKLEIRRLAELSLQQIQPILCAGDWEPIPCGSHVADRGRCLFSDVSDLQADGQWHDRLVIGNTCCNHLGCDCWELFCFEHGIQPDGKMPSDGLIGGEDSDSAVLACCSETGTGRHGHCCSMVGFEPAVASEARRQTSDRILENIEAVRACRATGRVKRFSTDFAADVDESPACYWCFDPGGVRLDVEAFGVDNVKATIQDGHMASAIMNAAIQAFEILRGFHPEVRGDPAAAVRGEPKRICGGPVGELDEAVLVPNFLAPLQDRKLSKLIRNGLGPRVFGAAPPRKLEPMMTSKRSEEAAKSLIEL</sequence>
<gene>
    <name evidence="2" type="ORF">AK812_SmicGene6479</name>
</gene>
<accession>A0A1Q9ER30</accession>
<proteinExistence type="predicted"/>
<keyword evidence="3" id="KW-1185">Reference proteome</keyword>
<evidence type="ECO:0000313" key="3">
    <source>
        <dbReference type="Proteomes" id="UP000186817"/>
    </source>
</evidence>